<dbReference type="PANTHER" id="PTHR48055">
    <property type="entry name" value="LEUCINE-RICH REPEAT RECEPTOR PROTEIN KINASE EMS1"/>
    <property type="match status" value="1"/>
</dbReference>
<comment type="caution">
    <text evidence="2">The sequence shown here is derived from an EMBL/GenBank/DDBJ whole genome shotgun (WGS) entry which is preliminary data.</text>
</comment>
<keyword evidence="2" id="KW-0418">Kinase</keyword>
<dbReference type="GO" id="GO:0016020">
    <property type="term" value="C:membrane"/>
    <property type="evidence" value="ECO:0007669"/>
    <property type="project" value="TreeGrafter"/>
</dbReference>
<accession>A0A392N760</accession>
<name>A0A392N760_9FABA</name>
<gene>
    <name evidence="2" type="ORF">A2U01_0016606</name>
</gene>
<dbReference type="InterPro" id="IPR000719">
    <property type="entry name" value="Prot_kinase_dom"/>
</dbReference>
<dbReference type="AlphaFoldDB" id="A0A392N760"/>
<evidence type="ECO:0000313" key="3">
    <source>
        <dbReference type="Proteomes" id="UP000265520"/>
    </source>
</evidence>
<dbReference type="Gene3D" id="1.10.510.10">
    <property type="entry name" value="Transferase(Phosphotransferase) domain 1"/>
    <property type="match status" value="1"/>
</dbReference>
<dbReference type="GO" id="GO:0004672">
    <property type="term" value="F:protein kinase activity"/>
    <property type="evidence" value="ECO:0007669"/>
    <property type="project" value="InterPro"/>
</dbReference>
<dbReference type="PANTHER" id="PTHR48055:SF2">
    <property type="entry name" value="RECEPTOR-LIKE PROTEIN KINASE 7"/>
    <property type="match status" value="1"/>
</dbReference>
<reference evidence="2 3" key="1">
    <citation type="journal article" date="2018" name="Front. Plant Sci.">
        <title>Red Clover (Trifolium pratense) and Zigzag Clover (T. medium) - A Picture of Genomic Similarities and Differences.</title>
        <authorList>
            <person name="Dluhosova J."/>
            <person name="Istvanek J."/>
            <person name="Nedelnik J."/>
            <person name="Repkova J."/>
        </authorList>
    </citation>
    <scope>NUCLEOTIDE SEQUENCE [LARGE SCALE GENOMIC DNA]</scope>
    <source>
        <strain evidence="3">cv. 10/8</strain>
        <tissue evidence="2">Leaf</tissue>
    </source>
</reference>
<evidence type="ECO:0000313" key="2">
    <source>
        <dbReference type="EMBL" id="MCH95626.1"/>
    </source>
</evidence>
<dbReference type="PROSITE" id="PS50011">
    <property type="entry name" value="PROTEIN_KINASE_DOM"/>
    <property type="match status" value="1"/>
</dbReference>
<evidence type="ECO:0000259" key="1">
    <source>
        <dbReference type="PROSITE" id="PS50011"/>
    </source>
</evidence>
<dbReference type="InterPro" id="IPR051564">
    <property type="entry name" value="LRR_receptor-like_kinase"/>
</dbReference>
<dbReference type="GO" id="GO:0005524">
    <property type="term" value="F:ATP binding"/>
    <property type="evidence" value="ECO:0007669"/>
    <property type="project" value="InterPro"/>
</dbReference>
<proteinExistence type="predicted"/>
<keyword evidence="2" id="KW-0808">Transferase</keyword>
<sequence length="173" mass="19172">DVKSSNILLDGEFGAKIADFGVAKFVRGVSNGTEEPMSMIAGSCGYIAPEYAYTLRVNEKSDIYSFGVVILELVTGKHPIDQEYGEKDLVKWVSSKLNEQGHDQVIDPILDSKYKEEISKVLNLGILCTSSFPINRPSMRSVVKMLQEVKAVAKSRSGKFSPYYQEVVSDNDH</sequence>
<dbReference type="SUPFAM" id="SSF56112">
    <property type="entry name" value="Protein kinase-like (PK-like)"/>
    <property type="match status" value="1"/>
</dbReference>
<keyword evidence="2" id="KW-0675">Receptor</keyword>
<organism evidence="2 3">
    <name type="scientific">Trifolium medium</name>
    <dbReference type="NCBI Taxonomy" id="97028"/>
    <lineage>
        <taxon>Eukaryota</taxon>
        <taxon>Viridiplantae</taxon>
        <taxon>Streptophyta</taxon>
        <taxon>Embryophyta</taxon>
        <taxon>Tracheophyta</taxon>
        <taxon>Spermatophyta</taxon>
        <taxon>Magnoliopsida</taxon>
        <taxon>eudicotyledons</taxon>
        <taxon>Gunneridae</taxon>
        <taxon>Pentapetalae</taxon>
        <taxon>rosids</taxon>
        <taxon>fabids</taxon>
        <taxon>Fabales</taxon>
        <taxon>Fabaceae</taxon>
        <taxon>Papilionoideae</taxon>
        <taxon>50 kb inversion clade</taxon>
        <taxon>NPAAA clade</taxon>
        <taxon>Hologalegina</taxon>
        <taxon>IRL clade</taxon>
        <taxon>Trifolieae</taxon>
        <taxon>Trifolium</taxon>
    </lineage>
</organism>
<keyword evidence="3" id="KW-1185">Reference proteome</keyword>
<feature type="domain" description="Protein kinase" evidence="1">
    <location>
        <begin position="1"/>
        <end position="164"/>
    </location>
</feature>
<dbReference type="EMBL" id="LXQA010030282">
    <property type="protein sequence ID" value="MCH95626.1"/>
    <property type="molecule type" value="Genomic_DNA"/>
</dbReference>
<dbReference type="InterPro" id="IPR011009">
    <property type="entry name" value="Kinase-like_dom_sf"/>
</dbReference>
<dbReference type="Pfam" id="PF00069">
    <property type="entry name" value="Pkinase"/>
    <property type="match status" value="1"/>
</dbReference>
<dbReference type="Proteomes" id="UP000265520">
    <property type="component" value="Unassembled WGS sequence"/>
</dbReference>
<protein>
    <submittedName>
        <fullName evidence="2">Receptor-like protein kinase HSL1-like</fullName>
    </submittedName>
</protein>
<feature type="non-terminal residue" evidence="2">
    <location>
        <position position="1"/>
    </location>
</feature>